<keyword evidence="2" id="KW-0863">Zinc-finger</keyword>
<evidence type="ECO:0000256" key="1">
    <source>
        <dbReference type="ARBA" id="ARBA00022723"/>
    </source>
</evidence>
<feature type="domain" description="FLYWCH-type" evidence="4">
    <location>
        <begin position="19"/>
        <end position="79"/>
    </location>
</feature>
<keyword evidence="3" id="KW-0862">Zinc</keyword>
<dbReference type="AlphaFoldDB" id="A0A085MR33"/>
<dbReference type="Proteomes" id="UP000030758">
    <property type="component" value="Unassembled WGS sequence"/>
</dbReference>
<evidence type="ECO:0000313" key="5">
    <source>
        <dbReference type="EMBL" id="KFD59679.1"/>
    </source>
</evidence>
<gene>
    <name evidence="5" type="ORF">M514_28143</name>
</gene>
<dbReference type="Pfam" id="PF04500">
    <property type="entry name" value="FLYWCH"/>
    <property type="match status" value="1"/>
</dbReference>
<proteinExistence type="predicted"/>
<keyword evidence="1" id="KW-0479">Metal-binding</keyword>
<organism evidence="5">
    <name type="scientific">Trichuris suis</name>
    <name type="common">pig whipworm</name>
    <dbReference type="NCBI Taxonomy" id="68888"/>
    <lineage>
        <taxon>Eukaryota</taxon>
        <taxon>Metazoa</taxon>
        <taxon>Ecdysozoa</taxon>
        <taxon>Nematoda</taxon>
        <taxon>Enoplea</taxon>
        <taxon>Dorylaimia</taxon>
        <taxon>Trichinellida</taxon>
        <taxon>Trichuridae</taxon>
        <taxon>Trichuris</taxon>
    </lineage>
</organism>
<dbReference type="GO" id="GO:0008270">
    <property type="term" value="F:zinc ion binding"/>
    <property type="evidence" value="ECO:0007669"/>
    <property type="project" value="UniProtKB-KW"/>
</dbReference>
<dbReference type="Gene3D" id="2.20.25.240">
    <property type="match status" value="1"/>
</dbReference>
<evidence type="ECO:0000259" key="4">
    <source>
        <dbReference type="Pfam" id="PF04500"/>
    </source>
</evidence>
<evidence type="ECO:0000256" key="2">
    <source>
        <dbReference type="ARBA" id="ARBA00022771"/>
    </source>
</evidence>
<name>A0A085MR33_9BILA</name>
<evidence type="ECO:0000256" key="3">
    <source>
        <dbReference type="ARBA" id="ARBA00022833"/>
    </source>
</evidence>
<dbReference type="InterPro" id="IPR007588">
    <property type="entry name" value="Znf_FLYWCH"/>
</dbReference>
<dbReference type="EMBL" id="KL367772">
    <property type="protein sequence ID" value="KFD59679.1"/>
    <property type="molecule type" value="Genomic_DNA"/>
</dbReference>
<accession>A0A085MR33</accession>
<protein>
    <recommendedName>
        <fullName evidence="4">FLYWCH-type domain-containing protein</fullName>
    </recommendedName>
</protein>
<sequence>MSLLHLYFEENSAMPRCISQQNREKFSQQGYMYTSAAYDCTGTIRFWRCDMRYTYDCKARLHTCAATNAVKKMVNHHNHDADAARVEAPVVRATVQQRAEQTMETPAVIIDEAVQSTSTAVVGQMPTRAALRQRIRRRRGTIEAAPPQPLSQASIVLRERYTMYSANERFLLYDSGRGDEDRILVFGREAYGAWCGEMKVLFVDGTFSVAPSLFAQVPIVSYFISDVEINYVL</sequence>
<reference evidence="5" key="1">
    <citation type="journal article" date="2014" name="Nat. Genet.">
        <title>Genome and transcriptome of the porcine whipworm Trichuris suis.</title>
        <authorList>
            <person name="Jex A.R."/>
            <person name="Nejsum P."/>
            <person name="Schwarz E.M."/>
            <person name="Hu L."/>
            <person name="Young N.D."/>
            <person name="Hall R.S."/>
            <person name="Korhonen P.K."/>
            <person name="Liao S."/>
            <person name="Thamsborg S."/>
            <person name="Xia J."/>
            <person name="Xu P."/>
            <person name="Wang S."/>
            <person name="Scheerlinck J.P."/>
            <person name="Hofmann A."/>
            <person name="Sternberg P.W."/>
            <person name="Wang J."/>
            <person name="Gasser R.B."/>
        </authorList>
    </citation>
    <scope>NUCLEOTIDE SEQUENCE [LARGE SCALE GENOMIC DNA]</scope>
    <source>
        <strain evidence="5">DCEP-RM93F</strain>
    </source>
</reference>